<dbReference type="PANTHER" id="PTHR45436:SF5">
    <property type="entry name" value="SENSOR HISTIDINE KINASE TRCS"/>
    <property type="match status" value="1"/>
</dbReference>
<dbReference type="InterPro" id="IPR036890">
    <property type="entry name" value="HATPase_C_sf"/>
</dbReference>
<dbReference type="AlphaFoldDB" id="A0AAW7M3N0"/>
<feature type="domain" description="Histidine kinase" evidence="12">
    <location>
        <begin position="260"/>
        <end position="466"/>
    </location>
</feature>
<dbReference type="SMART" id="SM00387">
    <property type="entry name" value="HATPase_c"/>
    <property type="match status" value="1"/>
</dbReference>
<keyword evidence="9" id="KW-0902">Two-component regulatory system</keyword>
<dbReference type="PANTHER" id="PTHR45436">
    <property type="entry name" value="SENSOR HISTIDINE KINASE YKOH"/>
    <property type="match status" value="1"/>
</dbReference>
<dbReference type="Pfam" id="PF02518">
    <property type="entry name" value="HATPase_c"/>
    <property type="match status" value="1"/>
</dbReference>
<evidence type="ECO:0000256" key="9">
    <source>
        <dbReference type="ARBA" id="ARBA00023012"/>
    </source>
</evidence>
<feature type="domain" description="HAMP" evidence="13">
    <location>
        <begin position="200"/>
        <end position="252"/>
    </location>
</feature>
<evidence type="ECO:0000256" key="5">
    <source>
        <dbReference type="ARBA" id="ARBA00022679"/>
    </source>
</evidence>
<dbReference type="SMART" id="SM00388">
    <property type="entry name" value="HisKA"/>
    <property type="match status" value="1"/>
</dbReference>
<evidence type="ECO:0000256" key="3">
    <source>
        <dbReference type="ARBA" id="ARBA00012438"/>
    </source>
</evidence>
<keyword evidence="6 11" id="KW-0812">Transmembrane</keyword>
<evidence type="ECO:0000256" key="1">
    <source>
        <dbReference type="ARBA" id="ARBA00000085"/>
    </source>
</evidence>
<keyword evidence="4" id="KW-0597">Phosphoprotein</keyword>
<dbReference type="Gene3D" id="6.10.340.10">
    <property type="match status" value="1"/>
</dbReference>
<evidence type="ECO:0000259" key="12">
    <source>
        <dbReference type="PROSITE" id="PS50109"/>
    </source>
</evidence>
<keyword evidence="15" id="KW-1185">Reference proteome</keyword>
<dbReference type="Gene3D" id="3.30.565.10">
    <property type="entry name" value="Histidine kinase-like ATPase, C-terminal domain"/>
    <property type="match status" value="1"/>
</dbReference>
<gene>
    <name evidence="14" type="ORF">QQX10_09835</name>
</gene>
<dbReference type="EMBL" id="JAUHPX010000005">
    <property type="protein sequence ID" value="MDN4488469.1"/>
    <property type="molecule type" value="Genomic_DNA"/>
</dbReference>
<reference evidence="14" key="1">
    <citation type="submission" date="2023-06" db="EMBL/GenBank/DDBJ databases">
        <title>Sysu t00039.</title>
        <authorList>
            <person name="Gao L."/>
            <person name="Fang B.-Z."/>
            <person name="Li W.-J."/>
        </authorList>
    </citation>
    <scope>NUCLEOTIDE SEQUENCE</scope>
    <source>
        <strain evidence="14">SYSU T00039</strain>
    </source>
</reference>
<name>A0AAW7M3N0_9MICO</name>
<dbReference type="GO" id="GO:0005886">
    <property type="term" value="C:plasma membrane"/>
    <property type="evidence" value="ECO:0007669"/>
    <property type="project" value="UniProtKB-SubCell"/>
</dbReference>
<evidence type="ECO:0000256" key="11">
    <source>
        <dbReference type="SAM" id="Phobius"/>
    </source>
</evidence>
<feature type="transmembrane region" description="Helical" evidence="11">
    <location>
        <begin position="177"/>
        <end position="199"/>
    </location>
</feature>
<keyword evidence="5" id="KW-0808">Transferase</keyword>
<dbReference type="CDD" id="cd06225">
    <property type="entry name" value="HAMP"/>
    <property type="match status" value="1"/>
</dbReference>
<proteinExistence type="predicted"/>
<dbReference type="InterPro" id="IPR036097">
    <property type="entry name" value="HisK_dim/P_sf"/>
</dbReference>
<keyword evidence="7 14" id="KW-0418">Kinase</keyword>
<dbReference type="RefSeq" id="WP_301119540.1">
    <property type="nucleotide sequence ID" value="NZ_JAUHPX010000005.1"/>
</dbReference>
<dbReference type="PROSITE" id="PS50885">
    <property type="entry name" value="HAMP"/>
    <property type="match status" value="1"/>
</dbReference>
<dbReference type="SMART" id="SM00304">
    <property type="entry name" value="HAMP"/>
    <property type="match status" value="1"/>
</dbReference>
<dbReference type="Pfam" id="PF00672">
    <property type="entry name" value="HAMP"/>
    <property type="match status" value="1"/>
</dbReference>
<evidence type="ECO:0000256" key="7">
    <source>
        <dbReference type="ARBA" id="ARBA00022777"/>
    </source>
</evidence>
<evidence type="ECO:0000256" key="4">
    <source>
        <dbReference type="ARBA" id="ARBA00022553"/>
    </source>
</evidence>
<comment type="catalytic activity">
    <reaction evidence="1">
        <text>ATP + protein L-histidine = ADP + protein N-phospho-L-histidine.</text>
        <dbReference type="EC" id="2.7.13.3"/>
    </reaction>
</comment>
<dbReference type="PRINTS" id="PR00344">
    <property type="entry name" value="BCTRLSENSOR"/>
</dbReference>
<evidence type="ECO:0000256" key="2">
    <source>
        <dbReference type="ARBA" id="ARBA00004236"/>
    </source>
</evidence>
<dbReference type="InterPro" id="IPR005467">
    <property type="entry name" value="His_kinase_dom"/>
</dbReference>
<dbReference type="InterPro" id="IPR050428">
    <property type="entry name" value="TCS_sensor_his_kinase"/>
</dbReference>
<comment type="subcellular location">
    <subcellularLocation>
        <location evidence="2">Cell membrane</location>
    </subcellularLocation>
</comment>
<evidence type="ECO:0000256" key="10">
    <source>
        <dbReference type="ARBA" id="ARBA00023136"/>
    </source>
</evidence>
<dbReference type="Gene3D" id="1.10.287.130">
    <property type="match status" value="1"/>
</dbReference>
<dbReference type="SUPFAM" id="SSF47384">
    <property type="entry name" value="Homodimeric domain of signal transducing histidine kinase"/>
    <property type="match status" value="1"/>
</dbReference>
<dbReference type="InterPro" id="IPR004358">
    <property type="entry name" value="Sig_transdc_His_kin-like_C"/>
</dbReference>
<sequence length="467" mass="50622">MTSRFRHAGAHGISVRARVLVYLLVLTAVALAVAGTTAFLIERDSLEDGVTAELTARGDDYVRWVAETEVTGVDALMRDAVARFTGTADEGAVAIIDAAARYVPASDPRLALEDDEQLIDLLWAQTSTAVEVRRAETASASYAYVAIPFLDAAGDRIAVFAIAIDEGQRVHELRETFAVYALVAIAALVAIGAFGFFTVGRLLEPIRLLDRTARRIGESDLGERVPIVGDDDLARLSRTVNAMLDRLEGAFADQRQLLDDASHELRTPLTVLRTRLELLEPRDPDQVEATRDELLAVAADMSRLVEDLVLLAKADRPEFLRLAATDLSELTESAFARMEHLGDREWVLAGSATGPAVLDAQRVTQAWLQLAANAVKFSEPGSTIRVGSARIAEDVLLWIEDHGRGIAPEDLERIAGRFVRLDPETEGAGLGLPIVRAIVEAHGGRLEIASEPGVGSTFALRLPWREG</sequence>
<evidence type="ECO:0000256" key="6">
    <source>
        <dbReference type="ARBA" id="ARBA00022692"/>
    </source>
</evidence>
<evidence type="ECO:0000313" key="14">
    <source>
        <dbReference type="EMBL" id="MDN4488469.1"/>
    </source>
</evidence>
<dbReference type="Proteomes" id="UP001172737">
    <property type="component" value="Unassembled WGS sequence"/>
</dbReference>
<feature type="transmembrane region" description="Helical" evidence="11">
    <location>
        <begin position="20"/>
        <end position="41"/>
    </location>
</feature>
<accession>A0AAW7M3N0</accession>
<evidence type="ECO:0000259" key="13">
    <source>
        <dbReference type="PROSITE" id="PS50885"/>
    </source>
</evidence>
<dbReference type="SUPFAM" id="SSF158472">
    <property type="entry name" value="HAMP domain-like"/>
    <property type="match status" value="1"/>
</dbReference>
<dbReference type="Pfam" id="PF00512">
    <property type="entry name" value="HisKA"/>
    <property type="match status" value="1"/>
</dbReference>
<evidence type="ECO:0000313" key="15">
    <source>
        <dbReference type="Proteomes" id="UP001172737"/>
    </source>
</evidence>
<dbReference type="CDD" id="cd00075">
    <property type="entry name" value="HATPase"/>
    <property type="match status" value="1"/>
</dbReference>
<dbReference type="SUPFAM" id="SSF55874">
    <property type="entry name" value="ATPase domain of HSP90 chaperone/DNA topoisomerase II/histidine kinase"/>
    <property type="match status" value="1"/>
</dbReference>
<organism evidence="14 15">
    <name type="scientific">Demequina lignilytica</name>
    <dbReference type="NCBI Taxonomy" id="3051663"/>
    <lineage>
        <taxon>Bacteria</taxon>
        <taxon>Bacillati</taxon>
        <taxon>Actinomycetota</taxon>
        <taxon>Actinomycetes</taxon>
        <taxon>Micrococcales</taxon>
        <taxon>Demequinaceae</taxon>
        <taxon>Demequina</taxon>
    </lineage>
</organism>
<evidence type="ECO:0000256" key="8">
    <source>
        <dbReference type="ARBA" id="ARBA00022989"/>
    </source>
</evidence>
<comment type="caution">
    <text evidence="14">The sequence shown here is derived from an EMBL/GenBank/DDBJ whole genome shotgun (WGS) entry which is preliminary data.</text>
</comment>
<dbReference type="EC" id="2.7.13.3" evidence="3"/>
<dbReference type="PROSITE" id="PS50109">
    <property type="entry name" value="HIS_KIN"/>
    <property type="match status" value="1"/>
</dbReference>
<keyword evidence="8 11" id="KW-1133">Transmembrane helix</keyword>
<protein>
    <recommendedName>
        <fullName evidence="3">histidine kinase</fullName>
        <ecNumber evidence="3">2.7.13.3</ecNumber>
    </recommendedName>
</protein>
<keyword evidence="10 11" id="KW-0472">Membrane</keyword>
<dbReference type="InterPro" id="IPR003660">
    <property type="entry name" value="HAMP_dom"/>
</dbReference>
<dbReference type="InterPro" id="IPR003661">
    <property type="entry name" value="HisK_dim/P_dom"/>
</dbReference>
<dbReference type="CDD" id="cd00082">
    <property type="entry name" value="HisKA"/>
    <property type="match status" value="1"/>
</dbReference>
<dbReference type="GO" id="GO:0000155">
    <property type="term" value="F:phosphorelay sensor kinase activity"/>
    <property type="evidence" value="ECO:0007669"/>
    <property type="project" value="InterPro"/>
</dbReference>
<dbReference type="InterPro" id="IPR003594">
    <property type="entry name" value="HATPase_dom"/>
</dbReference>